<keyword evidence="1" id="KW-0732">Signal</keyword>
<dbReference type="Proteomes" id="UP000028703">
    <property type="component" value="Unassembled WGS sequence"/>
</dbReference>
<proteinExistence type="predicted"/>
<feature type="chain" id="PRO_5001800832" evidence="1">
    <location>
        <begin position="20"/>
        <end position="298"/>
    </location>
</feature>
<name>A0A085ZCT1_9FLAO</name>
<evidence type="ECO:0000256" key="1">
    <source>
        <dbReference type="SAM" id="SignalP"/>
    </source>
</evidence>
<evidence type="ECO:0000313" key="2">
    <source>
        <dbReference type="EMBL" id="KFF02245.1"/>
    </source>
</evidence>
<comment type="caution">
    <text evidence="2">The sequence shown here is derived from an EMBL/GenBank/DDBJ whole genome shotgun (WGS) entry which is preliminary data.</text>
</comment>
<dbReference type="AlphaFoldDB" id="A0A085ZCT1"/>
<organism evidence="2 3">
    <name type="scientific">Chryseobacterium luteum</name>
    <dbReference type="NCBI Taxonomy" id="421531"/>
    <lineage>
        <taxon>Bacteria</taxon>
        <taxon>Pseudomonadati</taxon>
        <taxon>Bacteroidota</taxon>
        <taxon>Flavobacteriia</taxon>
        <taxon>Flavobacteriales</taxon>
        <taxon>Weeksellaceae</taxon>
        <taxon>Chryseobacterium group</taxon>
        <taxon>Chryseobacterium</taxon>
    </lineage>
</organism>
<reference evidence="2 3" key="1">
    <citation type="submission" date="2014-07" db="EMBL/GenBank/DDBJ databases">
        <title>Genome of Chryseobacterium luteum DSM 18605.</title>
        <authorList>
            <person name="Stropko S.J."/>
            <person name="Pipes S.E."/>
            <person name="Newman J.D."/>
        </authorList>
    </citation>
    <scope>NUCLEOTIDE SEQUENCE [LARGE SCALE GENOMIC DNA]</scope>
    <source>
        <strain evidence="2 3">DSM 18605</strain>
    </source>
</reference>
<gene>
    <name evidence="2" type="ORF">IX38_13510</name>
</gene>
<dbReference type="Gene3D" id="2.40.70.10">
    <property type="entry name" value="Acid Proteases"/>
    <property type="match status" value="1"/>
</dbReference>
<dbReference type="STRING" id="421531.IX38_13510"/>
<keyword evidence="2" id="KW-0645">Protease</keyword>
<accession>A0A085ZCT1</accession>
<dbReference type="SUPFAM" id="SSF50630">
    <property type="entry name" value="Acid proteases"/>
    <property type="match status" value="1"/>
</dbReference>
<dbReference type="InterPro" id="IPR021109">
    <property type="entry name" value="Peptidase_aspartic_dom_sf"/>
</dbReference>
<keyword evidence="3" id="KW-1185">Reference proteome</keyword>
<evidence type="ECO:0000313" key="3">
    <source>
        <dbReference type="Proteomes" id="UP000028703"/>
    </source>
</evidence>
<dbReference type="eggNOG" id="COG0793">
    <property type="taxonomic scope" value="Bacteria"/>
</dbReference>
<protein>
    <submittedName>
        <fullName evidence="2">Clan AA aspartic protease</fullName>
    </submittedName>
</protein>
<dbReference type="GO" id="GO:0008233">
    <property type="term" value="F:peptidase activity"/>
    <property type="evidence" value="ECO:0007669"/>
    <property type="project" value="UniProtKB-KW"/>
</dbReference>
<dbReference type="GO" id="GO:0006508">
    <property type="term" value="P:proteolysis"/>
    <property type="evidence" value="ECO:0007669"/>
    <property type="project" value="UniProtKB-KW"/>
</dbReference>
<keyword evidence="2" id="KW-0378">Hydrolase</keyword>
<feature type="signal peptide" evidence="1">
    <location>
        <begin position="1"/>
        <end position="19"/>
    </location>
</feature>
<dbReference type="EMBL" id="JPRO01000012">
    <property type="protein sequence ID" value="KFF02245.1"/>
    <property type="molecule type" value="Genomic_DNA"/>
</dbReference>
<sequence length="298" mass="34470">MMKLILITALLLVSNGICAQQETLPDSLVMKINEQNTIYVKAVFNKIDTLTLNFDTGTTELILTNNTRKNKIKTKVELYEKFYDLQIGNTIYSTKVYDAELTGHGTDGRFGWDLFKNKVVELNYDEDLMVVHSKLPKNIEENKAFSKLNMEFYKKYFFLISSEIKQGNVSSKDFFLFDTGYQRTAMLDNNLLSEKNFPVQKMKTIKKAIMRGAQGNEIPVITSNLEQLTIGKFKLKNVPIQQTTTNKPVKGKNIHILGNEVLKRFNLFLDFQNNVVYLKPNHLFKEYYIDQSKDLKKI</sequence>